<protein>
    <recommendedName>
        <fullName evidence="3">PepSY domain-containing protein</fullName>
    </recommendedName>
</protein>
<name>A0A261RUR7_9BORD</name>
<proteinExistence type="predicted"/>
<feature type="region of interest" description="Disordered" evidence="1">
    <location>
        <begin position="275"/>
        <end position="326"/>
    </location>
</feature>
<organism evidence="4 5">
    <name type="scientific">Bordetella genomosp. 1</name>
    <dbReference type="NCBI Taxonomy" id="1395607"/>
    <lineage>
        <taxon>Bacteria</taxon>
        <taxon>Pseudomonadati</taxon>
        <taxon>Pseudomonadota</taxon>
        <taxon>Betaproteobacteria</taxon>
        <taxon>Burkholderiales</taxon>
        <taxon>Alcaligenaceae</taxon>
        <taxon>Bordetella</taxon>
    </lineage>
</organism>
<dbReference type="RefSeq" id="WP_094828752.1">
    <property type="nucleotide sequence ID" value="NZ_NEVL01000006.1"/>
</dbReference>
<dbReference type="Pfam" id="PF03929">
    <property type="entry name" value="PepSY_TM"/>
    <property type="match status" value="1"/>
</dbReference>
<keyword evidence="2" id="KW-1133">Transmembrane helix</keyword>
<dbReference type="Proteomes" id="UP000217005">
    <property type="component" value="Unassembled WGS sequence"/>
</dbReference>
<feature type="compositionally biased region" description="Basic and acidic residues" evidence="1">
    <location>
        <begin position="285"/>
        <end position="307"/>
    </location>
</feature>
<feature type="compositionally biased region" description="Pro residues" evidence="1">
    <location>
        <begin position="309"/>
        <end position="324"/>
    </location>
</feature>
<dbReference type="EMBL" id="NEVL01000006">
    <property type="protein sequence ID" value="OZI28826.1"/>
    <property type="molecule type" value="Genomic_DNA"/>
</dbReference>
<keyword evidence="2" id="KW-0812">Transmembrane</keyword>
<evidence type="ECO:0000256" key="2">
    <source>
        <dbReference type="SAM" id="Phobius"/>
    </source>
</evidence>
<keyword evidence="2" id="KW-0472">Membrane</keyword>
<dbReference type="OrthoDB" id="9791166at2"/>
<reference evidence="4 5" key="1">
    <citation type="submission" date="2017-05" db="EMBL/GenBank/DDBJ databases">
        <title>Complete and WGS of Bordetella genogroups.</title>
        <authorList>
            <person name="Spilker T."/>
            <person name="LiPuma J."/>
        </authorList>
    </citation>
    <scope>NUCLEOTIDE SEQUENCE [LARGE SCALE GENOMIC DNA]</scope>
    <source>
        <strain evidence="4 5">AU17610</strain>
    </source>
</reference>
<feature type="transmembrane region" description="Helical" evidence="2">
    <location>
        <begin position="412"/>
        <end position="433"/>
    </location>
</feature>
<sequence length="497" mass="53388">MTTDTAGTLEKEPVRASQLYRAVWRWHFYAGMLVVPFLLILAVTGALYLFHNEIEDAWYRDLRSVSVQQTPALAPEALVARAQAAHPGRVLKYLPPAAPDRSAAVVLRPEGAANLSVYLDPYTGAVLGALDERGTLMWTIRQLHSLSFFGPIANGAIEIAAGWTILLVLTGLYLWWPRGRRQGVVSVRGTPRQRVFWRDLHAVAGAFAAVFILFLAITGMPWSIVWGAKVNQWANGSNFGYPDGVRVNVPMSALRLADTGKTPWSLEQARMPMSAPAAAAAATSGHDHGQHEGAHDHGQNDVAHDHGQAPPPEVARPDGAPPPVGLNAAVATFDRLGLAPGYAINLPSGPTGVYTGSVYPDDLARQRVVHLDQYSGRPLLDMSYGDYGPLGKGLEWGVNVHMGQEYGRTNQIVLALACLAMVLMCVGGVAMWWKRRPAGGLGIPPAPTQRGALRGVLLLMIVGGCLFPLVGASLIVMLLLDALVQRVGRGSAPPRHA</sequence>
<comment type="caution">
    <text evidence="4">The sequence shown here is derived from an EMBL/GenBank/DDBJ whole genome shotgun (WGS) entry which is preliminary data.</text>
</comment>
<evidence type="ECO:0000313" key="5">
    <source>
        <dbReference type="Proteomes" id="UP000217005"/>
    </source>
</evidence>
<evidence type="ECO:0000313" key="4">
    <source>
        <dbReference type="EMBL" id="OZI28826.1"/>
    </source>
</evidence>
<evidence type="ECO:0000256" key="1">
    <source>
        <dbReference type="SAM" id="MobiDB-lite"/>
    </source>
</evidence>
<dbReference type="InterPro" id="IPR025711">
    <property type="entry name" value="PepSY"/>
</dbReference>
<dbReference type="PANTHER" id="PTHR34219:SF1">
    <property type="entry name" value="PEPSY DOMAIN-CONTAINING PROTEIN"/>
    <property type="match status" value="1"/>
</dbReference>
<feature type="transmembrane region" description="Helical" evidence="2">
    <location>
        <begin position="196"/>
        <end position="217"/>
    </location>
</feature>
<feature type="domain" description="PepSY" evidence="3">
    <location>
        <begin position="73"/>
        <end position="129"/>
    </location>
</feature>
<feature type="transmembrane region" description="Helical" evidence="2">
    <location>
        <begin position="453"/>
        <end position="480"/>
    </location>
</feature>
<dbReference type="InterPro" id="IPR005625">
    <property type="entry name" value="PepSY-ass_TM"/>
</dbReference>
<gene>
    <name evidence="4" type="ORF">CEG14_23095</name>
</gene>
<dbReference type="PANTHER" id="PTHR34219">
    <property type="entry name" value="IRON-REGULATED INNER MEMBRANE PROTEIN-RELATED"/>
    <property type="match status" value="1"/>
</dbReference>
<dbReference type="Pfam" id="PF03413">
    <property type="entry name" value="PepSY"/>
    <property type="match status" value="1"/>
</dbReference>
<feature type="transmembrane region" description="Helical" evidence="2">
    <location>
        <begin position="146"/>
        <end position="176"/>
    </location>
</feature>
<feature type="transmembrane region" description="Helical" evidence="2">
    <location>
        <begin position="26"/>
        <end position="50"/>
    </location>
</feature>
<accession>A0A261RUR7</accession>
<dbReference type="AlphaFoldDB" id="A0A261RUR7"/>
<evidence type="ECO:0000259" key="3">
    <source>
        <dbReference type="Pfam" id="PF03413"/>
    </source>
</evidence>